<dbReference type="RefSeq" id="WP_183601648.1">
    <property type="nucleotide sequence ID" value="NZ_JACHXK010000009.1"/>
</dbReference>
<dbReference type="Proteomes" id="UP000570361">
    <property type="component" value="Unassembled WGS sequence"/>
</dbReference>
<dbReference type="Pfam" id="PF18623">
    <property type="entry name" value="TnsE_C"/>
    <property type="match status" value="1"/>
</dbReference>
<sequence length="537" mass="60964">MASLALQGWPFPDNQDIELFWFGSPYMDYRENWRIRVAFRTPTGEIKVISFPWGTIPTLRLGQIYSNGISDPIKALSGDVLKVTINNLNQGVITNGFRLPKRLIDFGKNPELGLQRIIQFQSEGLTICIPLIEFVRALFINSKYLAYYLLQPHGLELLVEKSDLRGKTLHFDLTSRVPAKHATDTNARHLSWIYTDSRVRSMWDSVYNSMFSQAIKDSPVNPSTRLKKGLPLNIELPDLGPLELHVRGERFMDHVLVKEIIGVSGFNHPASEILFWHPSKKHRESAYGDRQVRIVSKPTSENYILNDESENSKEDVNQDILEAPLTVMQFNNYPVVNTRSENVQHSNKGKDVIVISGRGGKNLGTLKEVSTQDSMVGGDTPPIDFQSLETIPSTQAFGLEDFFSMIQLLKQEFAVGIRMSVLRVPTGKRFSICPNGSRRTCAIVQVTNTVVTKYIVEVARPDNWSISTLILEPTQQATMKSIERDIKFLLEGLVEKNGHWDQSVLNLRSQVKIDKVKHYQSDSARDWAYRIANKLIH</sequence>
<evidence type="ECO:0000313" key="3">
    <source>
        <dbReference type="Proteomes" id="UP000570361"/>
    </source>
</evidence>
<reference evidence="2 3" key="1">
    <citation type="submission" date="2020-08" db="EMBL/GenBank/DDBJ databases">
        <title>Genomic Encyclopedia of Type Strains, Phase III (KMG-III): the genomes of soil and plant-associated and newly described type strains.</title>
        <authorList>
            <person name="Whitman W."/>
        </authorList>
    </citation>
    <scope>NUCLEOTIDE SEQUENCE [LARGE SCALE GENOMIC DNA]</scope>
    <source>
        <strain evidence="2 3">CECT 5862</strain>
    </source>
</reference>
<protein>
    <recommendedName>
        <fullName evidence="1">TnsE C-terminal domain-containing protein</fullName>
    </recommendedName>
</protein>
<dbReference type="EMBL" id="JACHXK010000009">
    <property type="protein sequence ID" value="MBB3111781.1"/>
    <property type="molecule type" value="Genomic_DNA"/>
</dbReference>
<organism evidence="2 3">
    <name type="scientific">Paenibacillus phyllosphaerae</name>
    <dbReference type="NCBI Taxonomy" id="274593"/>
    <lineage>
        <taxon>Bacteria</taxon>
        <taxon>Bacillati</taxon>
        <taxon>Bacillota</taxon>
        <taxon>Bacilli</taxon>
        <taxon>Bacillales</taxon>
        <taxon>Paenibacillaceae</taxon>
        <taxon>Paenibacillus</taxon>
    </lineage>
</organism>
<gene>
    <name evidence="2" type="ORF">FHS18_003849</name>
</gene>
<accession>A0A7W5B0R2</accession>
<dbReference type="InterPro" id="IPR041419">
    <property type="entry name" value="TnsE_C"/>
</dbReference>
<feature type="domain" description="TnsE C-terminal" evidence="1">
    <location>
        <begin position="400"/>
        <end position="524"/>
    </location>
</feature>
<name>A0A7W5B0R2_9BACL</name>
<evidence type="ECO:0000259" key="1">
    <source>
        <dbReference type="Pfam" id="PF18623"/>
    </source>
</evidence>
<comment type="caution">
    <text evidence="2">The sequence shown here is derived from an EMBL/GenBank/DDBJ whole genome shotgun (WGS) entry which is preliminary data.</text>
</comment>
<evidence type="ECO:0000313" key="2">
    <source>
        <dbReference type="EMBL" id="MBB3111781.1"/>
    </source>
</evidence>
<proteinExistence type="predicted"/>
<dbReference type="AlphaFoldDB" id="A0A7W5B0R2"/>
<keyword evidence="3" id="KW-1185">Reference proteome</keyword>